<dbReference type="PANTHER" id="PTHR43751">
    <property type="entry name" value="SULFATASE"/>
    <property type="match status" value="1"/>
</dbReference>
<comment type="similarity">
    <text evidence="1">Belongs to the sulfatase family.</text>
</comment>
<dbReference type="GO" id="GO:0016787">
    <property type="term" value="F:hydrolase activity"/>
    <property type="evidence" value="ECO:0007669"/>
    <property type="project" value="UniProtKB-KW"/>
</dbReference>
<evidence type="ECO:0000313" key="5">
    <source>
        <dbReference type="EMBL" id="MBB4034494.1"/>
    </source>
</evidence>
<dbReference type="RefSeq" id="WP_183305425.1">
    <property type="nucleotide sequence ID" value="NZ_JACIEP010000001.1"/>
</dbReference>
<keyword evidence="2" id="KW-0378">Hydrolase</keyword>
<dbReference type="InterPro" id="IPR000917">
    <property type="entry name" value="Sulfatase_N"/>
</dbReference>
<dbReference type="Proteomes" id="UP000555103">
    <property type="component" value="Unassembled WGS sequence"/>
</dbReference>
<dbReference type="Pfam" id="PF00884">
    <property type="entry name" value="Sulfatase"/>
    <property type="match status" value="1"/>
</dbReference>
<keyword evidence="6" id="KW-1185">Reference proteome</keyword>
<name>A0A840CLZ3_9BACT</name>
<reference evidence="5 6" key="1">
    <citation type="submission" date="2020-08" db="EMBL/GenBank/DDBJ databases">
        <title>Genomic Encyclopedia of Type Strains, Phase IV (KMG-IV): sequencing the most valuable type-strain genomes for metagenomic binning, comparative biology and taxonomic classification.</title>
        <authorList>
            <person name="Goeker M."/>
        </authorList>
    </citation>
    <scope>NUCLEOTIDE SEQUENCE [LARGE SCALE GENOMIC DNA]</scope>
    <source>
        <strain evidence="5 6">DSM 104969</strain>
    </source>
</reference>
<comment type="caution">
    <text evidence="5">The sequence shown here is derived from an EMBL/GenBank/DDBJ whole genome shotgun (WGS) entry which is preliminary data.</text>
</comment>
<gene>
    <name evidence="5" type="ORF">GGR21_000379</name>
</gene>
<feature type="modified residue" description="3-oxoalanine (Ser)" evidence="3">
    <location>
        <position position="75"/>
    </location>
</feature>
<evidence type="ECO:0000256" key="3">
    <source>
        <dbReference type="PIRSR" id="PIRSR600917-52"/>
    </source>
</evidence>
<dbReference type="CDD" id="cd16027">
    <property type="entry name" value="SGSH"/>
    <property type="match status" value="1"/>
</dbReference>
<dbReference type="Gene3D" id="3.40.720.10">
    <property type="entry name" value="Alkaline Phosphatase, subunit A"/>
    <property type="match status" value="1"/>
</dbReference>
<accession>A0A840CLZ3</accession>
<dbReference type="AlphaFoldDB" id="A0A840CLZ3"/>
<organism evidence="5 6">
    <name type="scientific">Dysgonomonas hofstadii</name>
    <dbReference type="NCBI Taxonomy" id="637886"/>
    <lineage>
        <taxon>Bacteria</taxon>
        <taxon>Pseudomonadati</taxon>
        <taxon>Bacteroidota</taxon>
        <taxon>Bacteroidia</taxon>
        <taxon>Bacteroidales</taxon>
        <taxon>Dysgonomonadaceae</taxon>
        <taxon>Dysgonomonas</taxon>
    </lineage>
</organism>
<dbReference type="SUPFAM" id="SSF53649">
    <property type="entry name" value="Alkaline phosphatase-like"/>
    <property type="match status" value="1"/>
</dbReference>
<protein>
    <submittedName>
        <fullName evidence="5">Arylsulfatase A-like enzyme</fullName>
    </submittedName>
</protein>
<evidence type="ECO:0000313" key="6">
    <source>
        <dbReference type="Proteomes" id="UP000555103"/>
    </source>
</evidence>
<evidence type="ECO:0000256" key="2">
    <source>
        <dbReference type="ARBA" id="ARBA00022801"/>
    </source>
</evidence>
<dbReference type="EMBL" id="JACIEP010000001">
    <property type="protein sequence ID" value="MBB4034494.1"/>
    <property type="molecule type" value="Genomic_DNA"/>
</dbReference>
<evidence type="ECO:0000259" key="4">
    <source>
        <dbReference type="Pfam" id="PF00884"/>
    </source>
</evidence>
<dbReference type="PROSITE" id="PS00523">
    <property type="entry name" value="SULFATASE_1"/>
    <property type="match status" value="1"/>
</dbReference>
<feature type="domain" description="Sulfatase N-terminal" evidence="4">
    <location>
        <begin position="27"/>
        <end position="300"/>
    </location>
</feature>
<sequence length="462" mass="52425">MINKKIFFFATGTMLAPQLVMAQKQLPNILIFIADDWGWEESGAYGNNLIKTPNIDRLAAQGMRFDNFYLTASSSSPSRSSILTGMYPHNTNAMNLHENMPDYTSLIPDALRSKGYYTMLVGKSHGTNTPVLRAKFDFIADTGRNTSLTMDDLWQKAIKERPDNQPFFMFAASHDPHRPYTDSEFADPYTPEDVTVPPYLQDSPEMRAELIGYYNEITRFDKHVGQVIDMLAQEGVLDNTLIIVMSDNGRPFHQSKSRVNVQGLKSAFIVRYPAFIESGCVTKSLASAVDIAPTVLDVAGLEKSAGMQGFSMVPILKDKEHRIRKYAFGEHNWHVFKAFERAVITEECLYIRNWLPHLTNPAVFDVIKMPSHLRMKEDYEKGKLSSEQSDTFIVPRAPEELFDTRKDMHCLHNLAKNKKQNPVLIEMRLALDTWMNATGDVFPGEGKLKPDRNDRITGDIIK</sequence>
<dbReference type="InterPro" id="IPR017850">
    <property type="entry name" value="Alkaline_phosphatase_core_sf"/>
</dbReference>
<comment type="PTM">
    <text evidence="3">The conversion to 3-oxoalanine (also known as C-formylglycine, FGly), of a serine or cysteine residue in prokaryotes and of a cysteine residue in eukaryotes, is critical for catalytic activity.</text>
</comment>
<proteinExistence type="inferred from homology"/>
<evidence type="ECO:0000256" key="1">
    <source>
        <dbReference type="ARBA" id="ARBA00008779"/>
    </source>
</evidence>
<dbReference type="InterPro" id="IPR052701">
    <property type="entry name" value="GAG_Ulvan_Degrading_Sulfatases"/>
</dbReference>
<dbReference type="PANTHER" id="PTHR43751:SF1">
    <property type="entry name" value="SULFATASE ATSG-RELATED"/>
    <property type="match status" value="1"/>
</dbReference>
<dbReference type="InterPro" id="IPR024607">
    <property type="entry name" value="Sulfatase_CS"/>
</dbReference>